<dbReference type="GO" id="GO:0003676">
    <property type="term" value="F:nucleic acid binding"/>
    <property type="evidence" value="ECO:0007669"/>
    <property type="project" value="InterPro"/>
</dbReference>
<dbReference type="OrthoDB" id="6149033at2759"/>
<gene>
    <name evidence="3" type="ORF">OCBIM_22038987mg</name>
</gene>
<proteinExistence type="predicted"/>
<dbReference type="Gene3D" id="4.10.60.10">
    <property type="entry name" value="Zinc finger, CCHC-type"/>
    <property type="match status" value="1"/>
</dbReference>
<evidence type="ECO:0000313" key="3">
    <source>
        <dbReference type="EMBL" id="KOF72751.1"/>
    </source>
</evidence>
<name>A0A0L8G6U7_OCTBM</name>
<dbReference type="InterPro" id="IPR001878">
    <property type="entry name" value="Znf_CCHC"/>
</dbReference>
<dbReference type="AlphaFoldDB" id="A0A0L8G6U7"/>
<accession>A0A0L8G6U7</accession>
<feature type="compositionally biased region" description="Polar residues" evidence="1">
    <location>
        <begin position="185"/>
        <end position="216"/>
    </location>
</feature>
<evidence type="ECO:0000256" key="1">
    <source>
        <dbReference type="SAM" id="MobiDB-lite"/>
    </source>
</evidence>
<dbReference type="EMBL" id="KQ423499">
    <property type="protein sequence ID" value="KOF72751.1"/>
    <property type="molecule type" value="Genomic_DNA"/>
</dbReference>
<dbReference type="GO" id="GO:0008270">
    <property type="term" value="F:zinc ion binding"/>
    <property type="evidence" value="ECO:0007669"/>
    <property type="project" value="InterPro"/>
</dbReference>
<evidence type="ECO:0000259" key="2">
    <source>
        <dbReference type="SMART" id="SM00343"/>
    </source>
</evidence>
<feature type="domain" description="CCHC-type" evidence="2">
    <location>
        <begin position="117"/>
        <end position="132"/>
    </location>
</feature>
<feature type="domain" description="CCHC-type" evidence="2">
    <location>
        <begin position="136"/>
        <end position="152"/>
    </location>
</feature>
<dbReference type="SMART" id="SM00343">
    <property type="entry name" value="ZnF_C2HC"/>
    <property type="match status" value="2"/>
</dbReference>
<dbReference type="InterPro" id="IPR036875">
    <property type="entry name" value="Znf_CCHC_sf"/>
</dbReference>
<dbReference type="STRING" id="37653.A0A0L8G6U7"/>
<reference evidence="3" key="1">
    <citation type="submission" date="2015-07" db="EMBL/GenBank/DDBJ databases">
        <title>MeaNS - Measles Nucleotide Surveillance Program.</title>
        <authorList>
            <person name="Tran T."/>
            <person name="Druce J."/>
        </authorList>
    </citation>
    <scope>NUCLEOTIDE SEQUENCE</scope>
    <source>
        <strain evidence="3">UCB-OBI-ISO-001</strain>
        <tissue evidence="3">Gonad</tissue>
    </source>
</reference>
<feature type="region of interest" description="Disordered" evidence="1">
    <location>
        <begin position="184"/>
        <end position="216"/>
    </location>
</feature>
<organism evidence="3">
    <name type="scientific">Octopus bimaculoides</name>
    <name type="common">California two-spotted octopus</name>
    <dbReference type="NCBI Taxonomy" id="37653"/>
    <lineage>
        <taxon>Eukaryota</taxon>
        <taxon>Metazoa</taxon>
        <taxon>Spiralia</taxon>
        <taxon>Lophotrochozoa</taxon>
        <taxon>Mollusca</taxon>
        <taxon>Cephalopoda</taxon>
        <taxon>Coleoidea</taxon>
        <taxon>Octopodiformes</taxon>
        <taxon>Octopoda</taxon>
        <taxon>Incirrata</taxon>
        <taxon>Octopodidae</taxon>
        <taxon>Octopus</taxon>
    </lineage>
</organism>
<protein>
    <recommendedName>
        <fullName evidence="2">CCHC-type domain-containing protein</fullName>
    </recommendedName>
</protein>
<dbReference type="SUPFAM" id="SSF57756">
    <property type="entry name" value="Retrovirus zinc finger-like domains"/>
    <property type="match status" value="1"/>
</dbReference>
<sequence>MKEQFDPKLFILAARIRQDAATCDFLAITNPQDEALRQRFICSVNNEAVLKALFNIKDSELDFAHAVQVAIETEDTAKVAKETVYGSKTKQVYKVQLNKSKSPQKKHQQSYSTNQEKCYRCGKAHKATDCPFRETKCHFCDKKGHLQAVCRKKQHQQRNGHSQTPVKRITKAELVKVILGEVSQDAHNQAGSRESTQTRTQHSPWSTPATTTPFQNQVSTWLLSDHGKPDP</sequence>